<dbReference type="InterPro" id="IPR043502">
    <property type="entry name" value="DNA/RNA_pol_sf"/>
</dbReference>
<feature type="compositionally biased region" description="Basic and acidic residues" evidence="1">
    <location>
        <begin position="139"/>
        <end position="150"/>
    </location>
</feature>
<dbReference type="AlphaFoldDB" id="A0A409WZB6"/>
<feature type="compositionally biased region" description="Pro residues" evidence="1">
    <location>
        <begin position="51"/>
        <end position="62"/>
    </location>
</feature>
<dbReference type="Proteomes" id="UP000284706">
    <property type="component" value="Unassembled WGS sequence"/>
</dbReference>
<feature type="region of interest" description="Disordered" evidence="1">
    <location>
        <begin position="134"/>
        <end position="185"/>
    </location>
</feature>
<accession>A0A409WZB6</accession>
<comment type="caution">
    <text evidence="2">The sequence shown here is derived from an EMBL/GenBank/DDBJ whole genome shotgun (WGS) entry which is preliminary data.</text>
</comment>
<feature type="compositionally biased region" description="Polar residues" evidence="1">
    <location>
        <begin position="1"/>
        <end position="11"/>
    </location>
</feature>
<evidence type="ECO:0000256" key="1">
    <source>
        <dbReference type="SAM" id="MobiDB-lite"/>
    </source>
</evidence>
<dbReference type="OrthoDB" id="198652at2759"/>
<feature type="region of interest" description="Disordered" evidence="1">
    <location>
        <begin position="1"/>
        <end position="66"/>
    </location>
</feature>
<dbReference type="EMBL" id="NHYE01004558">
    <property type="protein sequence ID" value="PPQ83873.1"/>
    <property type="molecule type" value="Genomic_DNA"/>
</dbReference>
<evidence type="ECO:0000313" key="3">
    <source>
        <dbReference type="Proteomes" id="UP000284706"/>
    </source>
</evidence>
<dbReference type="SUPFAM" id="SSF56672">
    <property type="entry name" value="DNA/RNA polymerases"/>
    <property type="match status" value="1"/>
</dbReference>
<sequence length="1043" mass="116460">MSDPTTTTANQPEPPSQSQSATIPSSSSAPQPSTSTSVPPSGQTPSNADPVPGPSSSDPPNPVESIDIQTRCNGVIEAYRSGRFGKTTAILKLQQVIASAGPSASGDAAFKALESYIRILDNFDAFRNSAGERGAALAGEHEQGNPRPEGEQGGDSDEGETLPTQKRGREVVEEDDDDEPTSRRRIDTRRFPWVIQEEGSPSDLSPELRKTIAALENFARDPKLTKASLLNSPRCPQFPDSEWTNLLAGRAVDFDHVFSGVYSVSADSQSRERFGTLEVITGTSTPARRVQSHSDFVIAWEKYVEACLFVFPHRRGELDHYGQFVKQLFSSIPAELHTRVIHFDKAVRLRVAQRRNILLTDYHAFMDLSTLWLQFGGGSTNSKPAGGGSSGNRRREACRRWNTNVGEQDTSPMLAPALPQGRRDSDSPNRFNISHYRPRYARDFIWLDDDDDRVTLSIASEYFDPIPSVPSHELRDSVLSRTINDNPDLFQIVTPVRITTLRYLLTSHPNQPFVDSICEGLIHGFWPWADTTESNLPTSLDVEEYVKDPVHVAFAEEQRMTEIAFGTFSPTFSRLLPGMLSVPITVSSKARSKKLRLCVNHSAEPFSRNSLIPRQAVSVPLDNLHNLGSALRRARARLGPDVRLVVWKSDVKRAYRIIPMSPYWQAKQVVKINGSYNVDRNNNFGGRAGGGLWGRFFALVLWIAVCMFFIEDLFAFVDDSFSWDVEGNLILYKNYNRLLPVKQARFLSVLDLLRIPHDDEKQLWGERLTIIGFDVDPNAMTITMPPSARSDLIATIHDFAVPGRRLPLSAFRELAGWVNWALNVYPLLRPGLCALYEKMKGKSRASALIRVNVSICRELRWIVDHMMTSEGVFMMNSVEWPLETACFTLYSDASSSGLGFWCPAFSLGFQCRINSITGHDVITANGVRIFYWESLAVLSALHWLLGFCPAAPRRVVIYCDNTNSVDMFSSFRASSFYNPILITLVDLMLSFDTQLQVIHIPGYQNMVADALSRFQNEAALHYHPNLSISTFQPPHLSLGAMVS</sequence>
<protein>
    <submittedName>
        <fullName evidence="2">Uncharacterized protein</fullName>
    </submittedName>
</protein>
<dbReference type="STRING" id="231916.A0A409WZB6"/>
<feature type="compositionally biased region" description="Low complexity" evidence="1">
    <location>
        <begin position="16"/>
        <end position="50"/>
    </location>
</feature>
<feature type="region of interest" description="Disordered" evidence="1">
    <location>
        <begin position="403"/>
        <end position="430"/>
    </location>
</feature>
<dbReference type="InParanoid" id="A0A409WZB6"/>
<gene>
    <name evidence="2" type="ORF">CVT26_012008</name>
</gene>
<dbReference type="PANTHER" id="PTHR33050">
    <property type="entry name" value="REVERSE TRANSCRIPTASE DOMAIN-CONTAINING PROTEIN"/>
    <property type="match status" value="1"/>
</dbReference>
<dbReference type="InterPro" id="IPR052055">
    <property type="entry name" value="Hepadnavirus_pol/RT"/>
</dbReference>
<keyword evidence="3" id="KW-1185">Reference proteome</keyword>
<organism evidence="2 3">
    <name type="scientific">Gymnopilus dilepis</name>
    <dbReference type="NCBI Taxonomy" id="231916"/>
    <lineage>
        <taxon>Eukaryota</taxon>
        <taxon>Fungi</taxon>
        <taxon>Dikarya</taxon>
        <taxon>Basidiomycota</taxon>
        <taxon>Agaricomycotina</taxon>
        <taxon>Agaricomycetes</taxon>
        <taxon>Agaricomycetidae</taxon>
        <taxon>Agaricales</taxon>
        <taxon>Agaricineae</taxon>
        <taxon>Hymenogastraceae</taxon>
        <taxon>Gymnopilus</taxon>
    </lineage>
</organism>
<proteinExistence type="predicted"/>
<name>A0A409WZB6_9AGAR</name>
<evidence type="ECO:0000313" key="2">
    <source>
        <dbReference type="EMBL" id="PPQ83873.1"/>
    </source>
</evidence>
<reference evidence="2 3" key="1">
    <citation type="journal article" date="2018" name="Evol. Lett.">
        <title>Horizontal gene cluster transfer increased hallucinogenic mushroom diversity.</title>
        <authorList>
            <person name="Reynolds H.T."/>
            <person name="Vijayakumar V."/>
            <person name="Gluck-Thaler E."/>
            <person name="Korotkin H.B."/>
            <person name="Matheny P.B."/>
            <person name="Slot J.C."/>
        </authorList>
    </citation>
    <scope>NUCLEOTIDE SEQUENCE [LARGE SCALE GENOMIC DNA]</scope>
    <source>
        <strain evidence="2 3">SRW20</strain>
    </source>
</reference>
<dbReference type="PANTHER" id="PTHR33050:SF7">
    <property type="entry name" value="RIBONUCLEASE H"/>
    <property type="match status" value="1"/>
</dbReference>